<dbReference type="InterPro" id="IPR021139">
    <property type="entry name" value="NYN"/>
</dbReference>
<evidence type="ECO:0000259" key="2">
    <source>
        <dbReference type="Pfam" id="PF01936"/>
    </source>
</evidence>
<reference evidence="3" key="1">
    <citation type="journal article" date="2021" name="Nat. Commun.">
        <title>Genetic determinants of endophytism in the Arabidopsis root mycobiome.</title>
        <authorList>
            <person name="Mesny F."/>
            <person name="Miyauchi S."/>
            <person name="Thiergart T."/>
            <person name="Pickel B."/>
            <person name="Atanasova L."/>
            <person name="Karlsson M."/>
            <person name="Huettel B."/>
            <person name="Barry K.W."/>
            <person name="Haridas S."/>
            <person name="Chen C."/>
            <person name="Bauer D."/>
            <person name="Andreopoulos W."/>
            <person name="Pangilinan J."/>
            <person name="LaButti K."/>
            <person name="Riley R."/>
            <person name="Lipzen A."/>
            <person name="Clum A."/>
            <person name="Drula E."/>
            <person name="Henrissat B."/>
            <person name="Kohler A."/>
            <person name="Grigoriev I.V."/>
            <person name="Martin F.M."/>
            <person name="Hacquard S."/>
        </authorList>
    </citation>
    <scope>NUCLEOTIDE SEQUENCE</scope>
    <source>
        <strain evidence="3">MPI-CAGE-AT-0021</strain>
    </source>
</reference>
<comment type="caution">
    <text evidence="3">The sequence shown here is derived from an EMBL/GenBank/DDBJ whole genome shotgun (WGS) entry which is preliminary data.</text>
</comment>
<accession>A0A9P9FEA9</accession>
<keyword evidence="4" id="KW-1185">Reference proteome</keyword>
<sequence>MMSTELRETCIFFVDDSNIWIEAQKFAALGNKRVPKLADGDRDPRLRIDIGRLIDTLRKDRSQGSSFLYGSRPPPNDLVWKAFEKFQFETKIYDRAHGKEKEVDNSMATDLSVQATTLKVSAQFDRRYEQVKAHTTFVVITGDRDMLPPVKHVLQSKIKVELWAWESGISNEYLKLVARHGLLSVNYLDEIFEDISFTAFHSTRKCTEVDGGQTIVLSDLSDLSEAEGDIEAEGIGKGKDKGKNKLVSVVGEQLLQLGRLFFITPSQTGHELFIEFPEAKDIDAIISKVRQKQAEGVISNMKVLSWLVYNSRPIKNSPALVATSNKYELLADNTGRQSTSAAVKKDEKPAQITARPWSSIAELRGQQVEQGEAPNDEPWETVSRRGAGKTHSREARKEQRCPSGLRCEKARDCGFQHTEQERNLFRELPNQRFGRWKTKMCVAPYCHRGRRCPFAHTQEEAWCLRCSVEGHSMEVCPYTIKKK</sequence>
<name>A0A9P9FEA9_9HYPO</name>
<dbReference type="AlphaFoldDB" id="A0A9P9FEA9"/>
<gene>
    <name evidence="3" type="ORF">B0J13DRAFT_539118</name>
</gene>
<dbReference type="OrthoDB" id="2311180at2759"/>
<dbReference type="EMBL" id="JAGMUU010000002">
    <property type="protein sequence ID" value="KAH7159530.1"/>
    <property type="molecule type" value="Genomic_DNA"/>
</dbReference>
<protein>
    <recommendedName>
        <fullName evidence="2">NYN domain-containing protein</fullName>
    </recommendedName>
</protein>
<feature type="region of interest" description="Disordered" evidence="1">
    <location>
        <begin position="366"/>
        <end position="400"/>
    </location>
</feature>
<feature type="compositionally biased region" description="Basic and acidic residues" evidence="1">
    <location>
        <begin position="391"/>
        <end position="400"/>
    </location>
</feature>
<evidence type="ECO:0000313" key="4">
    <source>
        <dbReference type="Proteomes" id="UP000717696"/>
    </source>
</evidence>
<proteinExistence type="predicted"/>
<organism evidence="3 4">
    <name type="scientific">Dactylonectria estremocensis</name>
    <dbReference type="NCBI Taxonomy" id="1079267"/>
    <lineage>
        <taxon>Eukaryota</taxon>
        <taxon>Fungi</taxon>
        <taxon>Dikarya</taxon>
        <taxon>Ascomycota</taxon>
        <taxon>Pezizomycotina</taxon>
        <taxon>Sordariomycetes</taxon>
        <taxon>Hypocreomycetidae</taxon>
        <taxon>Hypocreales</taxon>
        <taxon>Nectriaceae</taxon>
        <taxon>Dactylonectria</taxon>
    </lineage>
</organism>
<dbReference type="Pfam" id="PF01936">
    <property type="entry name" value="NYN"/>
    <property type="match status" value="1"/>
</dbReference>
<feature type="domain" description="NYN" evidence="2">
    <location>
        <begin position="39"/>
        <end position="172"/>
    </location>
</feature>
<evidence type="ECO:0000313" key="3">
    <source>
        <dbReference type="EMBL" id="KAH7159530.1"/>
    </source>
</evidence>
<dbReference type="GO" id="GO:0004540">
    <property type="term" value="F:RNA nuclease activity"/>
    <property type="evidence" value="ECO:0007669"/>
    <property type="project" value="InterPro"/>
</dbReference>
<dbReference type="Proteomes" id="UP000717696">
    <property type="component" value="Unassembled WGS sequence"/>
</dbReference>
<dbReference type="Gene3D" id="3.40.50.1010">
    <property type="entry name" value="5'-nuclease"/>
    <property type="match status" value="1"/>
</dbReference>
<evidence type="ECO:0000256" key="1">
    <source>
        <dbReference type="SAM" id="MobiDB-lite"/>
    </source>
</evidence>